<comment type="domain">
    <text evidence="7">The DHHC domain is required for palmitoyltransferase activity.</text>
</comment>
<keyword evidence="5 7" id="KW-0472">Membrane</keyword>
<evidence type="ECO:0000256" key="7">
    <source>
        <dbReference type="RuleBase" id="RU079119"/>
    </source>
</evidence>
<evidence type="ECO:0000256" key="3">
    <source>
        <dbReference type="ARBA" id="ARBA00022692"/>
    </source>
</evidence>
<feature type="transmembrane region" description="Helical" evidence="7">
    <location>
        <begin position="197"/>
        <end position="227"/>
    </location>
</feature>
<keyword evidence="6 7" id="KW-0012">Acyltransferase</keyword>
<dbReference type="Proteomes" id="UP000006319">
    <property type="component" value="Chromosome 9"/>
</dbReference>
<dbReference type="OMA" id="ICGFVEP"/>
<feature type="transmembrane region" description="Helical" evidence="7">
    <location>
        <begin position="32"/>
        <end position="54"/>
    </location>
</feature>
<name>K6UW07_PLACD</name>
<dbReference type="OrthoDB" id="1924421at2759"/>
<dbReference type="GO" id="GO:0006612">
    <property type="term" value="P:protein targeting to membrane"/>
    <property type="evidence" value="ECO:0007669"/>
    <property type="project" value="TreeGrafter"/>
</dbReference>
<dbReference type="KEGG" id="pcy:PCYB_092700"/>
<dbReference type="GO" id="GO:0019706">
    <property type="term" value="F:protein-cysteine S-palmitoyltransferase activity"/>
    <property type="evidence" value="ECO:0007669"/>
    <property type="project" value="UniProtKB-EC"/>
</dbReference>
<comment type="similarity">
    <text evidence="7">Belongs to the DHHC palmitoyltransferase family.</text>
</comment>
<dbReference type="RefSeq" id="XP_004222432.1">
    <property type="nucleotide sequence ID" value="XM_004222384.1"/>
</dbReference>
<proteinExistence type="inferred from homology"/>
<keyword evidence="3 7" id="KW-0812">Transmembrane</keyword>
<dbReference type="EC" id="2.3.1.225" evidence="7"/>
<dbReference type="PROSITE" id="PS50216">
    <property type="entry name" value="DHHC"/>
    <property type="match status" value="1"/>
</dbReference>
<evidence type="ECO:0000256" key="1">
    <source>
        <dbReference type="ARBA" id="ARBA00004141"/>
    </source>
</evidence>
<feature type="domain" description="Palmitoyltransferase DHHC" evidence="8">
    <location>
        <begin position="109"/>
        <end position="239"/>
    </location>
</feature>
<comment type="catalytic activity">
    <reaction evidence="7">
        <text>L-cysteinyl-[protein] + hexadecanoyl-CoA = S-hexadecanoyl-L-cysteinyl-[protein] + CoA</text>
        <dbReference type="Rhea" id="RHEA:36683"/>
        <dbReference type="Rhea" id="RHEA-COMP:10131"/>
        <dbReference type="Rhea" id="RHEA-COMP:11032"/>
        <dbReference type="ChEBI" id="CHEBI:29950"/>
        <dbReference type="ChEBI" id="CHEBI:57287"/>
        <dbReference type="ChEBI" id="CHEBI:57379"/>
        <dbReference type="ChEBI" id="CHEBI:74151"/>
        <dbReference type="EC" id="2.3.1.225"/>
    </reaction>
</comment>
<comment type="subcellular location">
    <subcellularLocation>
        <location evidence="1">Membrane</location>
        <topology evidence="1">Multi-pass membrane protein</topology>
    </subcellularLocation>
</comment>
<dbReference type="PANTHER" id="PTHR22883:SF203">
    <property type="entry name" value="PALMITOYLTRANSFERASE"/>
    <property type="match status" value="1"/>
</dbReference>
<dbReference type="AlphaFoldDB" id="K6UW07"/>
<organism evidence="9 10">
    <name type="scientific">Plasmodium cynomolgi (strain B)</name>
    <dbReference type="NCBI Taxonomy" id="1120755"/>
    <lineage>
        <taxon>Eukaryota</taxon>
        <taxon>Sar</taxon>
        <taxon>Alveolata</taxon>
        <taxon>Apicomplexa</taxon>
        <taxon>Aconoidasida</taxon>
        <taxon>Haemosporida</taxon>
        <taxon>Plasmodiidae</taxon>
        <taxon>Plasmodium</taxon>
        <taxon>Plasmodium (Plasmodium)</taxon>
    </lineage>
</organism>
<evidence type="ECO:0000313" key="9">
    <source>
        <dbReference type="EMBL" id="GAB66485.1"/>
    </source>
</evidence>
<gene>
    <name evidence="9" type="ORF">PCYB_092700</name>
</gene>
<dbReference type="GO" id="GO:0005794">
    <property type="term" value="C:Golgi apparatus"/>
    <property type="evidence" value="ECO:0007669"/>
    <property type="project" value="TreeGrafter"/>
</dbReference>
<evidence type="ECO:0000256" key="2">
    <source>
        <dbReference type="ARBA" id="ARBA00022679"/>
    </source>
</evidence>
<evidence type="ECO:0000256" key="4">
    <source>
        <dbReference type="ARBA" id="ARBA00022989"/>
    </source>
</evidence>
<feature type="transmembrane region" description="Helical" evidence="7">
    <location>
        <begin position="151"/>
        <end position="177"/>
    </location>
</feature>
<dbReference type="GO" id="GO:0005783">
    <property type="term" value="C:endoplasmic reticulum"/>
    <property type="evidence" value="ECO:0007669"/>
    <property type="project" value="TreeGrafter"/>
</dbReference>
<dbReference type="InterPro" id="IPR001594">
    <property type="entry name" value="Palmitoyltrfase_DHHC"/>
</dbReference>
<dbReference type="GeneID" id="14692839"/>
<evidence type="ECO:0000256" key="5">
    <source>
        <dbReference type="ARBA" id="ARBA00023136"/>
    </source>
</evidence>
<protein>
    <recommendedName>
        <fullName evidence="7">Palmitoyltransferase</fullName>
        <ecNumber evidence="7">2.3.1.225</ecNumber>
    </recommendedName>
</protein>
<accession>K6UW07</accession>
<keyword evidence="10" id="KW-1185">Reference proteome</keyword>
<feature type="transmembrane region" description="Helical" evidence="7">
    <location>
        <begin position="60"/>
        <end position="81"/>
    </location>
</feature>
<reference evidence="9 10" key="1">
    <citation type="journal article" date="2012" name="Nat. Genet.">
        <title>Plasmodium cynomolgi genome sequences provide insight into Plasmodium vivax and the monkey malaria clade.</title>
        <authorList>
            <person name="Tachibana S."/>
            <person name="Sullivan S.A."/>
            <person name="Kawai S."/>
            <person name="Nakamura S."/>
            <person name="Kim H.R."/>
            <person name="Goto N."/>
            <person name="Arisue N."/>
            <person name="Palacpac N.M.Q."/>
            <person name="Honma H."/>
            <person name="Yagi M."/>
            <person name="Tougan T."/>
            <person name="Katakai Y."/>
            <person name="Kaneko O."/>
            <person name="Mita T."/>
            <person name="Kita K."/>
            <person name="Yasutomi Y."/>
            <person name="Sutton P.L."/>
            <person name="Shakhbatyan R."/>
            <person name="Horii T."/>
            <person name="Yasunaga T."/>
            <person name="Barnwell J.W."/>
            <person name="Escalante A.A."/>
            <person name="Carlton J.M."/>
            <person name="Tanabe K."/>
        </authorList>
    </citation>
    <scope>NUCLEOTIDE SEQUENCE [LARGE SCALE GENOMIC DNA]</scope>
    <source>
        <strain evidence="9 10">B</strain>
    </source>
</reference>
<evidence type="ECO:0000259" key="8">
    <source>
        <dbReference type="Pfam" id="PF01529"/>
    </source>
</evidence>
<dbReference type="PhylomeDB" id="K6UW07"/>
<evidence type="ECO:0000256" key="6">
    <source>
        <dbReference type="ARBA" id="ARBA00023315"/>
    </source>
</evidence>
<dbReference type="EMBL" id="DF157101">
    <property type="protein sequence ID" value="GAB66485.1"/>
    <property type="molecule type" value="Genomic_DNA"/>
</dbReference>
<dbReference type="VEuPathDB" id="PlasmoDB:PCYB_092700"/>
<dbReference type="PANTHER" id="PTHR22883">
    <property type="entry name" value="ZINC FINGER DHHC DOMAIN CONTAINING PROTEIN"/>
    <property type="match status" value="1"/>
</dbReference>
<sequence length="307" mass="35890">MNKRIFAFRDDTKSKDADEFVRKNGFTLPLQIFQVMSFIIFLVIVALIICISAFSPSSVFIIFYVFFAILITTILVLSYIVTTINPVDPLSFKYTNTQINQEEIKNLYECDICGFVEPQSKHCKVCNKCVSVFDHHCMWVNNCIGKKNYKYFVGLLSALSVFNCVVFLFCIVFFAISIKHDLIKDRWKYLYGSYNDILFYLMLCSLFVLNAVVFVLVIQLFGLHIFLISKKMTTYEYIVNRSHSEEEQKVGIRTFFEWLIIDKKRLRKSHSENQARRSSLKRRVAPPFSDVCDIEIQDIERVMSLKS</sequence>
<dbReference type="Pfam" id="PF01529">
    <property type="entry name" value="DHHC"/>
    <property type="match status" value="1"/>
</dbReference>
<dbReference type="GO" id="GO:0016020">
    <property type="term" value="C:membrane"/>
    <property type="evidence" value="ECO:0007669"/>
    <property type="project" value="UniProtKB-SubCell"/>
</dbReference>
<evidence type="ECO:0000313" key="10">
    <source>
        <dbReference type="Proteomes" id="UP000006319"/>
    </source>
</evidence>
<dbReference type="InterPro" id="IPR039859">
    <property type="entry name" value="PFA4/ZDH16/20/ERF2-like"/>
</dbReference>
<keyword evidence="4 7" id="KW-1133">Transmembrane helix</keyword>
<keyword evidence="2 7" id="KW-0808">Transferase</keyword>
<dbReference type="eggNOG" id="KOG1311">
    <property type="taxonomic scope" value="Eukaryota"/>
</dbReference>